<evidence type="ECO:0000259" key="11">
    <source>
        <dbReference type="PROSITE" id="PS01124"/>
    </source>
</evidence>
<evidence type="ECO:0000256" key="5">
    <source>
        <dbReference type="ARBA" id="ARBA00023012"/>
    </source>
</evidence>
<dbReference type="SUPFAM" id="SSF52172">
    <property type="entry name" value="CheY-like"/>
    <property type="match status" value="1"/>
</dbReference>
<keyword evidence="7" id="KW-0238">DNA-binding</keyword>
<dbReference type="STRING" id="45851.BHV86_06880"/>
<evidence type="ECO:0000256" key="8">
    <source>
        <dbReference type="ARBA" id="ARBA00023163"/>
    </source>
</evidence>
<dbReference type="Gene3D" id="3.40.50.2300">
    <property type="match status" value="1"/>
</dbReference>
<dbReference type="PANTHER" id="PTHR42713">
    <property type="entry name" value="HISTIDINE KINASE-RELATED"/>
    <property type="match status" value="1"/>
</dbReference>
<dbReference type="eggNOG" id="COG4753">
    <property type="taxonomic scope" value="Bacteria"/>
</dbReference>
<evidence type="ECO:0000256" key="4">
    <source>
        <dbReference type="ARBA" id="ARBA00022553"/>
    </source>
</evidence>
<dbReference type="CDD" id="cd17536">
    <property type="entry name" value="REC_YesN-like"/>
    <property type="match status" value="1"/>
</dbReference>
<keyword evidence="4 10" id="KW-0597">Phosphoprotein</keyword>
<evidence type="ECO:0000256" key="2">
    <source>
        <dbReference type="ARBA" id="ARBA00018672"/>
    </source>
</evidence>
<dbReference type="InterPro" id="IPR018062">
    <property type="entry name" value="HTH_AraC-typ_CS"/>
</dbReference>
<dbReference type="Gene3D" id="1.10.10.60">
    <property type="entry name" value="Homeodomain-like"/>
    <property type="match status" value="2"/>
</dbReference>
<reference evidence="13 14" key="1">
    <citation type="submission" date="2010-02" db="EMBL/GenBank/DDBJ databases">
        <authorList>
            <person name="Weinstock G."/>
            <person name="Sodergren E."/>
            <person name="Clifton S."/>
            <person name="Fulton L."/>
            <person name="Fulton B."/>
            <person name="Courtney L."/>
            <person name="Fronick C."/>
            <person name="Harrison M."/>
            <person name="Strong C."/>
            <person name="Farmer C."/>
            <person name="Delahaunty K."/>
            <person name="Markovic C."/>
            <person name="Hall O."/>
            <person name="Minx P."/>
            <person name="Tomlinson C."/>
            <person name="Mitreva M."/>
            <person name="Nelson J."/>
            <person name="Hou S."/>
            <person name="Wollam A."/>
            <person name="Pepin K.H."/>
            <person name="Johnson M."/>
            <person name="Bhonagiri V."/>
            <person name="Zhang X."/>
            <person name="Suruliraj S."/>
            <person name="Warren W."/>
            <person name="Chinwalla A."/>
            <person name="Mardis E.R."/>
            <person name="Wilson R.K."/>
        </authorList>
    </citation>
    <scope>NUCLEOTIDE SEQUENCE [LARGE SCALE GENOMIC DNA]</scope>
    <source>
        <strain evidence="13 14">DSM 2876</strain>
    </source>
</reference>
<comment type="caution">
    <text evidence="13">The sequence shown here is derived from an EMBL/GenBank/DDBJ whole genome shotgun (WGS) entry which is preliminary data.</text>
</comment>
<keyword evidence="6" id="KW-0805">Transcription regulation</keyword>
<dbReference type="Proteomes" id="UP000006238">
    <property type="component" value="Unassembled WGS sequence"/>
</dbReference>
<dbReference type="GO" id="GO:0003700">
    <property type="term" value="F:DNA-binding transcription factor activity"/>
    <property type="evidence" value="ECO:0007669"/>
    <property type="project" value="InterPro"/>
</dbReference>
<dbReference type="InterPro" id="IPR018060">
    <property type="entry name" value="HTH_AraC"/>
</dbReference>
<accession>D4RWA0</accession>
<dbReference type="InterPro" id="IPR001789">
    <property type="entry name" value="Sig_transdc_resp-reg_receiver"/>
</dbReference>
<evidence type="ECO:0000313" key="13">
    <source>
        <dbReference type="EMBL" id="EFF69717.1"/>
    </source>
</evidence>
<dbReference type="InterPro" id="IPR011006">
    <property type="entry name" value="CheY-like_superfamily"/>
</dbReference>
<evidence type="ECO:0000256" key="1">
    <source>
        <dbReference type="ARBA" id="ARBA00004496"/>
    </source>
</evidence>
<protein>
    <recommendedName>
        <fullName evidence="2">Stage 0 sporulation protein A homolog</fullName>
    </recommendedName>
</protein>
<evidence type="ECO:0000256" key="6">
    <source>
        <dbReference type="ARBA" id="ARBA00023015"/>
    </source>
</evidence>
<evidence type="ECO:0000259" key="12">
    <source>
        <dbReference type="PROSITE" id="PS50110"/>
    </source>
</evidence>
<evidence type="ECO:0000256" key="10">
    <source>
        <dbReference type="PROSITE-ProRule" id="PRU00169"/>
    </source>
</evidence>
<evidence type="ECO:0000256" key="7">
    <source>
        <dbReference type="ARBA" id="ARBA00023125"/>
    </source>
</evidence>
<dbReference type="SMART" id="SM00448">
    <property type="entry name" value="REC"/>
    <property type="match status" value="1"/>
</dbReference>
<dbReference type="Pfam" id="PF12833">
    <property type="entry name" value="HTH_18"/>
    <property type="match status" value="1"/>
</dbReference>
<proteinExistence type="predicted"/>
<evidence type="ECO:0000256" key="9">
    <source>
        <dbReference type="ARBA" id="ARBA00024867"/>
    </source>
</evidence>
<evidence type="ECO:0000256" key="3">
    <source>
        <dbReference type="ARBA" id="ARBA00022490"/>
    </source>
</evidence>
<dbReference type="PROSITE" id="PS00041">
    <property type="entry name" value="HTH_ARAC_FAMILY_1"/>
    <property type="match status" value="1"/>
</dbReference>
<feature type="domain" description="HTH araC/xylS-type" evidence="11">
    <location>
        <begin position="415"/>
        <end position="513"/>
    </location>
</feature>
<dbReference type="SUPFAM" id="SSF46689">
    <property type="entry name" value="Homeodomain-like"/>
    <property type="match status" value="2"/>
</dbReference>
<feature type="domain" description="Response regulatory" evidence="12">
    <location>
        <begin position="14"/>
        <end position="130"/>
    </location>
</feature>
<dbReference type="PANTHER" id="PTHR42713:SF3">
    <property type="entry name" value="TRANSCRIPTIONAL REGULATORY PROTEIN HPTR"/>
    <property type="match status" value="1"/>
</dbReference>
<keyword evidence="5" id="KW-0902">Two-component regulatory system</keyword>
<keyword evidence="14" id="KW-1185">Reference proteome</keyword>
<dbReference type="InterPro" id="IPR051552">
    <property type="entry name" value="HptR"/>
</dbReference>
<dbReference type="InterPro" id="IPR020449">
    <property type="entry name" value="Tscrpt_reg_AraC-type_HTH"/>
</dbReference>
<comment type="subcellular location">
    <subcellularLocation>
        <location evidence="1">Cytoplasm</location>
    </subcellularLocation>
</comment>
<organism evidence="13 14">
    <name type="scientific">Eshraghiella crossota DSM 2876</name>
    <dbReference type="NCBI Taxonomy" id="511680"/>
    <lineage>
        <taxon>Bacteria</taxon>
        <taxon>Bacillati</taxon>
        <taxon>Bacillota</taxon>
        <taxon>Clostridia</taxon>
        <taxon>Lachnospirales</taxon>
        <taxon>Lachnospiraceae</taxon>
        <taxon>Eshraghiella</taxon>
    </lineage>
</organism>
<gene>
    <name evidence="13" type="ORF">BUTYVIB_00231</name>
</gene>
<sequence>MTENFRWELRAMYKILIVDDEKIERNGIRMLLNSLGYSFEIAEANNGQTAYDLMSGNEFDIVLTDIKMPFMNGIELIKKCRDNGSEQKFIIFSGCNEFGYAKQAVKMDVSDYILKPVDPSEFEDTINKVIGEIEESRVHKELKIKSIEFMHEHMLYLATTGASMSEIKEHNKDLLPTDFLDKFKRMMLIEFNCDFFGRKGMDFKEYLEKTEPRTDAYLNLNPQQSVLYFNDDNLPFKDIADNICNDVAITYNTKCFIAISGKIEGYEGITKGMEEMEALMENKFYDRNSNVFYKGMNCENDEAVQTDDDTVIKQMKQDVKMKDVASLREHFAIFCEKYGGKRVFSQVYVKFLFSNLLKTFYESLPATDEKELNEEIELLYKSEDFDTVRGIVDKNIDRLAGSFDKNPSMVHREIEIVKKYIYEHFGEDISVESLSKMVYMAPSYLSSVFKKETGVNLSRFIKTYRMEQAKDMLENSMAKIVDISETCGYPNVSYFCSSFREYFGISPQKFRKNGE</sequence>
<evidence type="ECO:0000313" key="14">
    <source>
        <dbReference type="Proteomes" id="UP000006238"/>
    </source>
</evidence>
<dbReference type="eggNOG" id="COG2207">
    <property type="taxonomic scope" value="Bacteria"/>
</dbReference>
<name>D4RWA0_9FIRM</name>
<dbReference type="PROSITE" id="PS01124">
    <property type="entry name" value="HTH_ARAC_FAMILY_2"/>
    <property type="match status" value="1"/>
</dbReference>
<keyword evidence="3" id="KW-0963">Cytoplasm</keyword>
<dbReference type="SMART" id="SM00342">
    <property type="entry name" value="HTH_ARAC"/>
    <property type="match status" value="1"/>
</dbReference>
<dbReference type="InterPro" id="IPR009057">
    <property type="entry name" value="Homeodomain-like_sf"/>
</dbReference>
<dbReference type="GO" id="GO:0000160">
    <property type="term" value="P:phosphorelay signal transduction system"/>
    <property type="evidence" value="ECO:0007669"/>
    <property type="project" value="UniProtKB-KW"/>
</dbReference>
<comment type="function">
    <text evidence="9">May play the central regulatory role in sporulation. It may be an element of the effector pathway responsible for the activation of sporulation genes in response to nutritional stress. Spo0A may act in concert with spo0H (a sigma factor) to control the expression of some genes that are critical to the sporulation process.</text>
</comment>
<dbReference type="AlphaFoldDB" id="D4RWA0"/>
<dbReference type="Pfam" id="PF00072">
    <property type="entry name" value="Response_reg"/>
    <property type="match status" value="1"/>
</dbReference>
<dbReference type="GO" id="GO:0005737">
    <property type="term" value="C:cytoplasm"/>
    <property type="evidence" value="ECO:0007669"/>
    <property type="project" value="UniProtKB-SubCell"/>
</dbReference>
<dbReference type="EMBL" id="ABWN01000017">
    <property type="protein sequence ID" value="EFF69717.1"/>
    <property type="molecule type" value="Genomic_DNA"/>
</dbReference>
<dbReference type="PROSITE" id="PS50110">
    <property type="entry name" value="RESPONSE_REGULATORY"/>
    <property type="match status" value="1"/>
</dbReference>
<keyword evidence="8" id="KW-0804">Transcription</keyword>
<dbReference type="PRINTS" id="PR00032">
    <property type="entry name" value="HTHARAC"/>
</dbReference>
<feature type="modified residue" description="4-aspartylphosphate" evidence="10">
    <location>
        <position position="65"/>
    </location>
</feature>
<dbReference type="GO" id="GO:0043565">
    <property type="term" value="F:sequence-specific DNA binding"/>
    <property type="evidence" value="ECO:0007669"/>
    <property type="project" value="InterPro"/>
</dbReference>
<dbReference type="HOGENOM" id="CLU_000445_5_0_9"/>